<sequence>MALLGFVGPTIQYVNQVFTGTNRWFLAALLMGQILLRSNIGIAFRSDVGRVLLLSMGWALLTYFWSGVPLLTLMKAFVYVLVAGAFFIGGQLWVRVTGVEHALDYLLPFVAVALLATLAGTTDPDGIVRMGELELYQGLTGNPNALGILMAMAAPILIWRLYRANTIWKRRAWMVLLGSVLISLLQSNSRASLLAFLATLTITLLAFPLRRRIMMASLALLSGLFVVVLTPGLIENLQHRYIYKGANPEVGALYTREAVWEESYSLAMEGGWFGGGYGVTIGDTSFGGGLSAVGYGREKGNSQLAIMEEMGLVGLFLYVIFLITLSRRLLKTFRRIHSRQEKVLFALVIGMLGGMLVQSVFEGWWVAPGSVEFAYFWALVGVGVGLGKVFDWRYRVARASRGSPPLAVAHQSGYRPMDTK</sequence>
<comment type="caution">
    <text evidence="2">The sequence shown here is derived from an EMBL/GenBank/DDBJ whole genome shotgun (WGS) entry which is preliminary data.</text>
</comment>
<gene>
    <name evidence="2" type="ORF">F2Q65_14165</name>
</gene>
<dbReference type="PANTHER" id="PTHR37422">
    <property type="entry name" value="TEICHURONIC ACID BIOSYNTHESIS PROTEIN TUAE"/>
    <property type="match status" value="1"/>
</dbReference>
<accession>A0A5M8FGG1</accession>
<keyword evidence="1" id="KW-1133">Transmembrane helix</keyword>
<dbReference type="InterPro" id="IPR051533">
    <property type="entry name" value="WaaL-like"/>
</dbReference>
<keyword evidence="1" id="KW-0812">Transmembrane</keyword>
<keyword evidence="1" id="KW-0472">Membrane</keyword>
<organism evidence="2 3">
    <name type="scientific">Thiohalocapsa marina</name>
    <dbReference type="NCBI Taxonomy" id="424902"/>
    <lineage>
        <taxon>Bacteria</taxon>
        <taxon>Pseudomonadati</taxon>
        <taxon>Pseudomonadota</taxon>
        <taxon>Gammaproteobacteria</taxon>
        <taxon>Chromatiales</taxon>
        <taxon>Chromatiaceae</taxon>
        <taxon>Thiohalocapsa</taxon>
    </lineage>
</organism>
<feature type="transmembrane region" description="Helical" evidence="1">
    <location>
        <begin position="171"/>
        <end position="187"/>
    </location>
</feature>
<proteinExistence type="predicted"/>
<evidence type="ECO:0000313" key="2">
    <source>
        <dbReference type="EMBL" id="KAA6183948.1"/>
    </source>
</evidence>
<evidence type="ECO:0008006" key="4">
    <source>
        <dbReference type="Google" id="ProtNLM"/>
    </source>
</evidence>
<keyword evidence="3" id="KW-1185">Reference proteome</keyword>
<feature type="transmembrane region" description="Helical" evidence="1">
    <location>
        <begin position="373"/>
        <end position="390"/>
    </location>
</feature>
<dbReference type="EMBL" id="VWXX01000026">
    <property type="protein sequence ID" value="KAA6183948.1"/>
    <property type="molecule type" value="Genomic_DNA"/>
</dbReference>
<evidence type="ECO:0000313" key="3">
    <source>
        <dbReference type="Proteomes" id="UP000322981"/>
    </source>
</evidence>
<evidence type="ECO:0000256" key="1">
    <source>
        <dbReference type="SAM" id="Phobius"/>
    </source>
</evidence>
<dbReference type="AlphaFoldDB" id="A0A5M8FGG1"/>
<feature type="transmembrane region" description="Helical" evidence="1">
    <location>
        <begin position="310"/>
        <end position="330"/>
    </location>
</feature>
<dbReference type="RefSeq" id="WP_150094059.1">
    <property type="nucleotide sequence ID" value="NZ_VWXX01000026.1"/>
</dbReference>
<protein>
    <recommendedName>
        <fullName evidence="4">O-antigen ligase family protein</fullName>
    </recommendedName>
</protein>
<feature type="transmembrane region" description="Helical" evidence="1">
    <location>
        <begin position="51"/>
        <end position="71"/>
    </location>
</feature>
<dbReference type="Proteomes" id="UP000322981">
    <property type="component" value="Unassembled WGS sequence"/>
</dbReference>
<reference evidence="2 3" key="1">
    <citation type="submission" date="2019-09" db="EMBL/GenBank/DDBJ databases">
        <title>Whole-genome sequence of the purple sulfur bacterium Thiohalocapsa marina DSM 19078.</title>
        <authorList>
            <person name="Kyndt J.A."/>
            <person name="Meyer T.E."/>
        </authorList>
    </citation>
    <scope>NUCLEOTIDE SEQUENCE [LARGE SCALE GENOMIC DNA]</scope>
    <source>
        <strain evidence="2 3">DSM 19078</strain>
    </source>
</reference>
<feature type="transmembrane region" description="Helical" evidence="1">
    <location>
        <begin position="24"/>
        <end position="44"/>
    </location>
</feature>
<feature type="transmembrane region" description="Helical" evidence="1">
    <location>
        <begin position="77"/>
        <end position="96"/>
    </location>
</feature>
<feature type="transmembrane region" description="Helical" evidence="1">
    <location>
        <begin position="342"/>
        <end position="361"/>
    </location>
</feature>
<name>A0A5M8FGG1_9GAMM</name>
<feature type="transmembrane region" description="Helical" evidence="1">
    <location>
        <begin position="141"/>
        <end position="159"/>
    </location>
</feature>
<feature type="transmembrane region" description="Helical" evidence="1">
    <location>
        <begin position="103"/>
        <end position="121"/>
    </location>
</feature>
<feature type="transmembrane region" description="Helical" evidence="1">
    <location>
        <begin position="216"/>
        <end position="234"/>
    </location>
</feature>
<dbReference type="PANTHER" id="PTHR37422:SF13">
    <property type="entry name" value="LIPOPOLYSACCHARIDE BIOSYNTHESIS PROTEIN PA4999-RELATED"/>
    <property type="match status" value="1"/>
</dbReference>